<evidence type="ECO:0000259" key="3">
    <source>
        <dbReference type="PROSITE" id="PS51866"/>
    </source>
</evidence>
<evidence type="ECO:0000313" key="4">
    <source>
        <dbReference type="EMBL" id="MBC9786178.1"/>
    </source>
</evidence>
<dbReference type="EMBL" id="JACVHF010000028">
    <property type="protein sequence ID" value="MBC9786178.1"/>
    <property type="molecule type" value="Genomic_DNA"/>
</dbReference>
<proteinExistence type="predicted"/>
<protein>
    <submittedName>
        <fullName evidence="4">TOBE domain-containing protein</fullName>
    </submittedName>
</protein>
<dbReference type="InterPro" id="IPR004606">
    <property type="entry name" value="Mop_domain"/>
</dbReference>
<feature type="domain" description="Mop" evidence="3">
    <location>
        <begin position="2"/>
        <end position="68"/>
    </location>
</feature>
<gene>
    <name evidence="4" type="ORF">H1S01_17070</name>
</gene>
<dbReference type="InterPro" id="IPR008995">
    <property type="entry name" value="Mo/tungstate-bd_C_term_dom"/>
</dbReference>
<comment type="caution">
    <text evidence="4">The sequence shown here is derived from an EMBL/GenBank/DDBJ whole genome shotgun (WGS) entry which is preliminary data.</text>
</comment>
<dbReference type="PROSITE" id="PS51866">
    <property type="entry name" value="MOP"/>
    <property type="match status" value="1"/>
</dbReference>
<dbReference type="RefSeq" id="WP_188041606.1">
    <property type="nucleotide sequence ID" value="NZ_JACVHF010000028.1"/>
</dbReference>
<dbReference type="Pfam" id="PF03459">
    <property type="entry name" value="TOBE"/>
    <property type="match status" value="1"/>
</dbReference>
<dbReference type="Proteomes" id="UP000617402">
    <property type="component" value="Unassembled WGS sequence"/>
</dbReference>
<keyword evidence="5" id="KW-1185">Reference proteome</keyword>
<sequence>MKLSARNQLTGTVKEIKVGVVTVEVILDLGNGQTITSIISKDACEELGLAVGSKATAVVKSTSVLLMA</sequence>
<evidence type="ECO:0000256" key="2">
    <source>
        <dbReference type="PROSITE-ProRule" id="PRU01213"/>
    </source>
</evidence>
<dbReference type="NCBIfam" id="TIGR00638">
    <property type="entry name" value="Mop"/>
    <property type="match status" value="1"/>
</dbReference>
<evidence type="ECO:0000313" key="5">
    <source>
        <dbReference type="Proteomes" id="UP000617402"/>
    </source>
</evidence>
<organism evidence="4 5">
    <name type="scientific">Heliobacterium chlorum</name>
    <dbReference type="NCBI Taxonomy" id="2698"/>
    <lineage>
        <taxon>Bacteria</taxon>
        <taxon>Bacillati</taxon>
        <taxon>Bacillota</taxon>
        <taxon>Clostridia</taxon>
        <taxon>Eubacteriales</taxon>
        <taxon>Heliobacteriaceae</taxon>
        <taxon>Heliobacterium</taxon>
    </lineage>
</organism>
<dbReference type="SUPFAM" id="SSF50331">
    <property type="entry name" value="MOP-like"/>
    <property type="match status" value="1"/>
</dbReference>
<accession>A0ABR7T5X2</accession>
<dbReference type="InterPro" id="IPR005116">
    <property type="entry name" value="Transp-assoc_OB_typ1"/>
</dbReference>
<keyword evidence="1 2" id="KW-0500">Molybdenum</keyword>
<name>A0ABR7T5X2_HELCL</name>
<dbReference type="Gene3D" id="2.40.50.100">
    <property type="match status" value="1"/>
</dbReference>
<evidence type="ECO:0000256" key="1">
    <source>
        <dbReference type="ARBA" id="ARBA00022505"/>
    </source>
</evidence>
<reference evidence="4 5" key="1">
    <citation type="submission" date="2020-07" db="EMBL/GenBank/DDBJ databases">
        <title>Draft whole-genome sequence of Heliobacterium chlorum DSM 3682, type strain.</title>
        <authorList>
            <person name="Kyndt J.A."/>
            <person name="Meyer T.E."/>
            <person name="Imhoff J.F."/>
        </authorList>
    </citation>
    <scope>NUCLEOTIDE SEQUENCE [LARGE SCALE GENOMIC DNA]</scope>
    <source>
        <strain evidence="4 5">DSM 3682</strain>
    </source>
</reference>